<dbReference type="PRINTS" id="PR00260">
    <property type="entry name" value="CHEMTRNSDUCR"/>
</dbReference>
<keyword evidence="10" id="KW-1185">Reference proteome</keyword>
<dbReference type="Pfam" id="PF00015">
    <property type="entry name" value="MCPsignal"/>
    <property type="match status" value="1"/>
</dbReference>
<dbReference type="Pfam" id="PF00672">
    <property type="entry name" value="HAMP"/>
    <property type="match status" value="1"/>
</dbReference>
<keyword evidence="4" id="KW-0175">Coiled coil</keyword>
<dbReference type="SMART" id="SM00304">
    <property type="entry name" value="HAMP"/>
    <property type="match status" value="1"/>
</dbReference>
<reference evidence="9 10" key="1">
    <citation type="submission" date="2016-10" db="EMBL/GenBank/DDBJ databases">
        <authorList>
            <person name="de Groot N.N."/>
        </authorList>
    </citation>
    <scope>NUCLEOTIDE SEQUENCE [LARGE SCALE GENOMIC DNA]</scope>
    <source>
        <strain evidence="9 10">DSM 25584</strain>
    </source>
</reference>
<dbReference type="PANTHER" id="PTHR32089">
    <property type="entry name" value="METHYL-ACCEPTING CHEMOTAXIS PROTEIN MCPB"/>
    <property type="match status" value="1"/>
</dbReference>
<dbReference type="Gene3D" id="1.10.287.950">
    <property type="entry name" value="Methyl-accepting chemotaxis protein"/>
    <property type="match status" value="1"/>
</dbReference>
<dbReference type="STRING" id="1082479.SAMN05216241_104124"/>
<accession>A0A1G7QS64</accession>
<dbReference type="PROSITE" id="PS50885">
    <property type="entry name" value="HAMP"/>
    <property type="match status" value="1"/>
</dbReference>
<feature type="coiled-coil region" evidence="4">
    <location>
        <begin position="322"/>
        <end position="357"/>
    </location>
</feature>
<dbReference type="Proteomes" id="UP000199415">
    <property type="component" value="Unassembled WGS sequence"/>
</dbReference>
<name>A0A1G7QS64_9PROT</name>
<dbReference type="CDD" id="cd06225">
    <property type="entry name" value="HAMP"/>
    <property type="match status" value="1"/>
</dbReference>
<evidence type="ECO:0000313" key="9">
    <source>
        <dbReference type="EMBL" id="SDG01366.1"/>
    </source>
</evidence>
<evidence type="ECO:0000313" key="10">
    <source>
        <dbReference type="Proteomes" id="UP000199415"/>
    </source>
</evidence>
<keyword evidence="6" id="KW-0812">Transmembrane</keyword>
<evidence type="ECO:0000256" key="4">
    <source>
        <dbReference type="SAM" id="Coils"/>
    </source>
</evidence>
<evidence type="ECO:0000256" key="3">
    <source>
        <dbReference type="PROSITE-ProRule" id="PRU00284"/>
    </source>
</evidence>
<proteinExistence type="inferred from homology"/>
<sequence>MPIRRRMQIICGAFVAMIAIATFANLQISKGAHFYQLSRLHLKYVNVVDDKLDRLAAREPEAGSSAAVLGELRTAIKDVRAQPQGCLDATNILDRLTMRLIGTYGAIEMCHADIASANRGLEALDRFEAGTAGFAPTLETLRTMHEEMVTHDRKFGPLVSSTVSFIVWSMSIMTVVVGLAAAAFVIVAGRRITRPLAALSQTTTALANGTEDRAVPSQERADEIGELARAIEVFRENANADRERQRQRAQEQEAEARRGEELMQLVRDFDANIEDTLGRVQAALNTVGEAAETLDSTHATTREHAGVVEESATGTHENVRSVASATQEIDQAVDQIRQESESVAEKIRSAAQKAEETDGTVQTLSQSAQKIGEVIDLINDIAEKTNLLALNATIEAARAGEAGKGFAVVADEVKSLANQTQRATEQITEQIQQMRGNVESTAAAMQDIRTRIGNADEATGAITRAVEQQSTSASEINRQTGEADQQTQQLVTRISELAAEIQRSGEAAGGVRQSYDQLKTDVDGLMASAKEFCENVRALQTATGGEDRAA</sequence>
<dbReference type="GO" id="GO:0007165">
    <property type="term" value="P:signal transduction"/>
    <property type="evidence" value="ECO:0007669"/>
    <property type="project" value="UniProtKB-KW"/>
</dbReference>
<organism evidence="9 10">
    <name type="scientific">Limimonas halophila</name>
    <dbReference type="NCBI Taxonomy" id="1082479"/>
    <lineage>
        <taxon>Bacteria</taxon>
        <taxon>Pseudomonadati</taxon>
        <taxon>Pseudomonadota</taxon>
        <taxon>Alphaproteobacteria</taxon>
        <taxon>Rhodospirillales</taxon>
        <taxon>Rhodovibrionaceae</taxon>
        <taxon>Limimonas</taxon>
    </lineage>
</organism>
<evidence type="ECO:0000259" key="8">
    <source>
        <dbReference type="PROSITE" id="PS50885"/>
    </source>
</evidence>
<dbReference type="GO" id="GO:0004888">
    <property type="term" value="F:transmembrane signaling receptor activity"/>
    <property type="evidence" value="ECO:0007669"/>
    <property type="project" value="InterPro"/>
</dbReference>
<keyword evidence="1 3" id="KW-0807">Transducer</keyword>
<dbReference type="SUPFAM" id="SSF58104">
    <property type="entry name" value="Methyl-accepting chemotaxis protein (MCP) signaling domain"/>
    <property type="match status" value="1"/>
</dbReference>
<dbReference type="EMBL" id="FNCE01000004">
    <property type="protein sequence ID" value="SDG01366.1"/>
    <property type="molecule type" value="Genomic_DNA"/>
</dbReference>
<feature type="domain" description="Methyl-accepting transducer" evidence="7">
    <location>
        <begin position="279"/>
        <end position="505"/>
    </location>
</feature>
<dbReference type="Gene3D" id="1.10.8.500">
    <property type="entry name" value="HAMP domain in histidine kinase"/>
    <property type="match status" value="1"/>
</dbReference>
<dbReference type="PANTHER" id="PTHR32089:SF112">
    <property type="entry name" value="LYSOZYME-LIKE PROTEIN-RELATED"/>
    <property type="match status" value="1"/>
</dbReference>
<dbReference type="RefSeq" id="WP_090019514.1">
    <property type="nucleotide sequence ID" value="NZ_FNCE01000004.1"/>
</dbReference>
<feature type="domain" description="HAMP" evidence="8">
    <location>
        <begin position="190"/>
        <end position="243"/>
    </location>
</feature>
<evidence type="ECO:0000256" key="1">
    <source>
        <dbReference type="ARBA" id="ARBA00023224"/>
    </source>
</evidence>
<dbReference type="InterPro" id="IPR004090">
    <property type="entry name" value="Chemotax_Me-accpt_rcpt"/>
</dbReference>
<gene>
    <name evidence="9" type="ORF">SAMN05216241_104124</name>
</gene>
<feature type="region of interest" description="Disordered" evidence="5">
    <location>
        <begin position="240"/>
        <end position="259"/>
    </location>
</feature>
<evidence type="ECO:0000259" key="7">
    <source>
        <dbReference type="PROSITE" id="PS50111"/>
    </source>
</evidence>
<dbReference type="InterPro" id="IPR004089">
    <property type="entry name" value="MCPsignal_dom"/>
</dbReference>
<dbReference type="PROSITE" id="PS50111">
    <property type="entry name" value="CHEMOTAXIS_TRANSDUC_2"/>
    <property type="match status" value="1"/>
</dbReference>
<dbReference type="OrthoDB" id="7293398at2"/>
<evidence type="ECO:0000256" key="5">
    <source>
        <dbReference type="SAM" id="MobiDB-lite"/>
    </source>
</evidence>
<dbReference type="SMART" id="SM00283">
    <property type="entry name" value="MA"/>
    <property type="match status" value="1"/>
</dbReference>
<evidence type="ECO:0000256" key="2">
    <source>
        <dbReference type="ARBA" id="ARBA00029447"/>
    </source>
</evidence>
<dbReference type="GO" id="GO:0006935">
    <property type="term" value="P:chemotaxis"/>
    <property type="evidence" value="ECO:0007669"/>
    <property type="project" value="InterPro"/>
</dbReference>
<protein>
    <submittedName>
        <fullName evidence="9">Methyl-accepting chemotaxis protein</fullName>
    </submittedName>
</protein>
<dbReference type="InterPro" id="IPR003660">
    <property type="entry name" value="HAMP_dom"/>
</dbReference>
<keyword evidence="6" id="KW-0472">Membrane</keyword>
<comment type="similarity">
    <text evidence="2">Belongs to the methyl-accepting chemotaxis (MCP) protein family.</text>
</comment>
<keyword evidence="6" id="KW-1133">Transmembrane helix</keyword>
<dbReference type="AlphaFoldDB" id="A0A1G7QS64"/>
<feature type="transmembrane region" description="Helical" evidence="6">
    <location>
        <begin position="165"/>
        <end position="187"/>
    </location>
</feature>
<evidence type="ECO:0000256" key="6">
    <source>
        <dbReference type="SAM" id="Phobius"/>
    </source>
</evidence>
<dbReference type="GO" id="GO:0016020">
    <property type="term" value="C:membrane"/>
    <property type="evidence" value="ECO:0007669"/>
    <property type="project" value="InterPro"/>
</dbReference>